<dbReference type="AlphaFoldDB" id="A0A5C0XQ90"/>
<gene>
    <name evidence="2" type="ORF">PFDSM3638_07095</name>
</gene>
<dbReference type="RefSeq" id="WP_011012563.1">
    <property type="nucleotide sequence ID" value="NC_003413.1"/>
</dbReference>
<dbReference type="GeneID" id="41713226"/>
<name>A0A5C0XQ90_PYRFU</name>
<reference evidence="2 3" key="1">
    <citation type="submission" date="2017-08" db="EMBL/GenBank/DDBJ databases">
        <title>Resequencing and Reannotation of the genome of Pyrococcus furiosus type strain DSM3638.</title>
        <authorList>
            <person name="Reichelt R.M."/>
            <person name="Bunk B."/>
        </authorList>
    </citation>
    <scope>NUCLEOTIDE SEQUENCE [LARGE SCALE GENOMIC DNA]</scope>
    <source>
        <strain evidence="2 3">DSM 3638</strain>
    </source>
</reference>
<organism evidence="2 3">
    <name type="scientific">Pyrococcus furiosus (strain ATCC 43587 / DSM 3638 / JCM 8422 / Vc1)</name>
    <dbReference type="NCBI Taxonomy" id="186497"/>
    <lineage>
        <taxon>Archaea</taxon>
        <taxon>Methanobacteriati</taxon>
        <taxon>Methanobacteriota</taxon>
        <taxon>Thermococci</taxon>
        <taxon>Thermococcales</taxon>
        <taxon>Thermococcaceae</taxon>
        <taxon>Pyrococcus</taxon>
    </lineage>
</organism>
<proteinExistence type="predicted"/>
<evidence type="ECO:0000313" key="3">
    <source>
        <dbReference type="Proteomes" id="UP000324354"/>
    </source>
</evidence>
<dbReference type="GeneID" id="13300719"/>
<sequence length="138" mass="16624">MKVVFKKSRFAKITIEISDFVINISNELDFSLEKVLREIFIKGNIEFEEHTEKEIKELEKKVEILEKRLYEVEGKWSSLKFKLFQISSDNRNLAIQVSGLMAENKRLREILNLPKRDFRKVEDIVKYYLNIKIEKERR</sequence>
<keyword evidence="1" id="KW-0175">Coiled coil</keyword>
<feature type="coiled-coil region" evidence="1">
    <location>
        <begin position="48"/>
        <end position="75"/>
    </location>
</feature>
<dbReference type="Proteomes" id="UP000324354">
    <property type="component" value="Chromosome"/>
</dbReference>
<dbReference type="EMBL" id="CP023154">
    <property type="protein sequence ID" value="QEK79047.1"/>
    <property type="molecule type" value="Genomic_DNA"/>
</dbReference>
<evidence type="ECO:0000313" key="2">
    <source>
        <dbReference type="EMBL" id="QEK79047.1"/>
    </source>
</evidence>
<dbReference type="OrthoDB" id="102052at2157"/>
<protein>
    <submittedName>
        <fullName evidence="2">Uncharacterized protein</fullName>
    </submittedName>
</protein>
<evidence type="ECO:0000256" key="1">
    <source>
        <dbReference type="SAM" id="Coils"/>
    </source>
</evidence>
<accession>A0A5C0XQ90</accession>